<feature type="domain" description="CO dehydrogenase/acetyl-CoA synthase complex beta subunit C-terminal" evidence="9">
    <location>
        <begin position="464"/>
        <end position="707"/>
    </location>
</feature>
<evidence type="ECO:0000256" key="2">
    <source>
        <dbReference type="ARBA" id="ARBA00022485"/>
    </source>
</evidence>
<dbReference type="InterPro" id="IPR038571">
    <property type="entry name" value="CO_DH/Ac-CoA_synth_bsu_3_sf"/>
</dbReference>
<comment type="caution">
    <text evidence="10">The sequence shown here is derived from an EMBL/GenBank/DDBJ whole genome shotgun (WGS) entry which is preliminary data.</text>
</comment>
<feature type="domain" description="Carbon monoxide dehydrogenase subunit alpha ,N-terminal" evidence="8">
    <location>
        <begin position="21"/>
        <end position="100"/>
    </location>
</feature>
<evidence type="ECO:0000256" key="1">
    <source>
        <dbReference type="ARBA" id="ARBA00012244"/>
    </source>
</evidence>
<evidence type="ECO:0000256" key="4">
    <source>
        <dbReference type="ARBA" id="ARBA00022679"/>
    </source>
</evidence>
<dbReference type="GO" id="GO:0006084">
    <property type="term" value="P:acetyl-CoA metabolic process"/>
    <property type="evidence" value="ECO:0007669"/>
    <property type="project" value="InterPro"/>
</dbReference>
<dbReference type="Gene3D" id="3.30.1650.10">
    <property type="entry name" value="Bifunctional carbon monoxide dehydrogenase/acetyl-coa synthase(codh/acs), Chain M, domain 3"/>
    <property type="match status" value="1"/>
</dbReference>
<keyword evidence="5" id="KW-0479">Metal-binding</keyword>
<keyword evidence="3" id="KW-0533">Nickel</keyword>
<dbReference type="RefSeq" id="WP_068748216.1">
    <property type="nucleotide sequence ID" value="NZ_LOHZ01000027.1"/>
</dbReference>
<dbReference type="PANTHER" id="PTHR42281">
    <property type="match status" value="1"/>
</dbReference>
<name>A0A162MJW1_9FIRM</name>
<keyword evidence="7" id="KW-0411">Iron-sulfur</keyword>
<dbReference type="Gene3D" id="3.40.1470.10">
    <property type="entry name" value="Bifunctional carbon monoxide dehydrogenase/acetyl-coa synthase(codh/acs), Chain M, domain 5"/>
    <property type="match status" value="1"/>
</dbReference>
<dbReference type="SUPFAM" id="SSF56821">
    <property type="entry name" value="Prismane protein-like"/>
    <property type="match status" value="1"/>
</dbReference>
<evidence type="ECO:0000256" key="3">
    <source>
        <dbReference type="ARBA" id="ARBA00022596"/>
    </source>
</evidence>
<accession>A0A162MJW1</accession>
<dbReference type="NCBIfam" id="NF040764">
    <property type="entry name" value="CODH_ACS_al_bet"/>
    <property type="match status" value="1"/>
</dbReference>
<dbReference type="InterPro" id="IPR041350">
    <property type="entry name" value="CODH_A_N"/>
</dbReference>
<proteinExistence type="predicted"/>
<keyword evidence="4 10" id="KW-0808">Transferase</keyword>
<dbReference type="GO" id="GO:0046872">
    <property type="term" value="F:metal ion binding"/>
    <property type="evidence" value="ECO:0007669"/>
    <property type="project" value="UniProtKB-KW"/>
</dbReference>
<keyword evidence="6" id="KW-0408">Iron</keyword>
<evidence type="ECO:0000256" key="6">
    <source>
        <dbReference type="ARBA" id="ARBA00023004"/>
    </source>
</evidence>
<dbReference type="EC" id="2.3.1.169" evidence="1"/>
<evidence type="ECO:0000313" key="10">
    <source>
        <dbReference type="EMBL" id="KYO66449.1"/>
    </source>
</evidence>
<dbReference type="Gene3D" id="3.40.50.2030">
    <property type="match status" value="1"/>
</dbReference>
<dbReference type="PATRIC" id="fig|520767.4.peg.1178"/>
<dbReference type="Gene3D" id="1.10.8.190">
    <property type="entry name" value="Carbon monoxide dehydrogenase alpha subunit. Chain M, domain 1"/>
    <property type="match status" value="1"/>
</dbReference>
<dbReference type="AlphaFoldDB" id="A0A162MJW1"/>
<organism evidence="10 11">
    <name type="scientific">Thermovenabulum gondwanense</name>
    <dbReference type="NCBI Taxonomy" id="520767"/>
    <lineage>
        <taxon>Bacteria</taxon>
        <taxon>Bacillati</taxon>
        <taxon>Bacillota</taxon>
        <taxon>Clostridia</taxon>
        <taxon>Thermosediminibacterales</taxon>
        <taxon>Thermosediminibacteraceae</taxon>
        <taxon>Thermovenabulum</taxon>
    </lineage>
</organism>
<dbReference type="EMBL" id="LOHZ01000027">
    <property type="protein sequence ID" value="KYO66449.1"/>
    <property type="molecule type" value="Genomic_DNA"/>
</dbReference>
<keyword evidence="10" id="KW-0012">Acyltransferase</keyword>
<protein>
    <recommendedName>
        <fullName evidence="1">CO-methylating acetyl-CoA synthase</fullName>
        <ecNumber evidence="1">2.3.1.169</ecNumber>
    </recommendedName>
</protein>
<sequence length="707" mass="76783">MTLFDIIFTGSKQALEAAKGVVQDAISKKGEEGKVAFPETAYSLPTFYAATGKKLGTLKDLKDALSIVESLIVEEQSLEKALNAGLATALSAEIIEACKYATQEKPYSEPCAGFISDAIIRSLGVPLVTGDIPGVAVVIGEAPSAEEAGKVIKGYQNKGLLVFLVGKIIDQAIEAKVKMGLELRVIPLGYDVTSVIHVVTVAIRAALIFGNVQPGNLGDLLKYTKERVPAFVNALGPLSEIVVSAGAGAIALGFPVITDQEVQEVPHYLIVQKDYEKMVATSLEARNIKIKITEIPIPVGFAAAFEGERVRKEDMYAEFGGGRTPAWELVRKREMAEIEDHKIEVIGPDIDTLGPEGGKLPLAVLVDVAGRNMQEDFEPVLERRIHYFLNYIEGVMHIGQRDIMWLRISKSSYEAGLRLHHLGEVLYAKMLDEFGSIVDKVQVTIITDREQVEELAKEVAKPRYEARDARLAGLTDESVDEFYSCTLCQSFAPAHVCVVTPERLGLCGAVSWLDAKATKEINPTGACQPIVKGVARDEVKGIWDSVNKAVEELSHGATKEICIYSLMDNPMTSCGCFECICGIMPEANGVIIVNREYTGMTPLGMTFGELASTTGGGMQTPGFMGLGRQFITSKKFISAEGGILRLVWMPKELKEALREKINARGKELGYDNFADMIADETVGTDPDSVTEFLTRVGHPALTMDPIM</sequence>
<dbReference type="PANTHER" id="PTHR42281:SF1">
    <property type="entry name" value="ACETYL-COA DECARBONYLASE_SYNTHASE COMPLEX SUBUNIT BETA 1"/>
    <property type="match status" value="1"/>
</dbReference>
<dbReference type="GO" id="GO:0043885">
    <property type="term" value="F:anaerobic carbon-monoxide dehydrogenase activity"/>
    <property type="evidence" value="ECO:0007669"/>
    <property type="project" value="InterPro"/>
</dbReference>
<keyword evidence="2" id="KW-0004">4Fe-4S</keyword>
<dbReference type="STRING" id="520767.ATZ99_10770"/>
<evidence type="ECO:0000259" key="8">
    <source>
        <dbReference type="Pfam" id="PF18537"/>
    </source>
</evidence>
<reference evidence="10 11" key="1">
    <citation type="submission" date="2015-12" db="EMBL/GenBank/DDBJ databases">
        <title>Draft genome of Thermovenabulum gondwanense isolated from a red thermophilic microbial mat colonisisng an outflow channel of a bore well.</title>
        <authorList>
            <person name="Patel B.K."/>
        </authorList>
    </citation>
    <scope>NUCLEOTIDE SEQUENCE [LARGE SCALE GENOMIC DNA]</scope>
    <source>
        <strain evidence="10 11">R270</strain>
    </source>
</reference>
<dbReference type="GO" id="GO:0043884">
    <property type="term" value="F:CO-methylating acetyl-CoA synthase activity"/>
    <property type="evidence" value="ECO:0007669"/>
    <property type="project" value="UniProtKB-EC"/>
</dbReference>
<dbReference type="InterPro" id="IPR004461">
    <property type="entry name" value="CO_DH/Ac-CoA_synth_bsu"/>
</dbReference>
<dbReference type="InterPro" id="IPR011254">
    <property type="entry name" value="Prismane-like_sf"/>
</dbReference>
<gene>
    <name evidence="10" type="ORF">ATZ99_10770</name>
</gene>
<dbReference type="Pfam" id="PF18537">
    <property type="entry name" value="CODH_A_N"/>
    <property type="match status" value="1"/>
</dbReference>
<evidence type="ECO:0000313" key="11">
    <source>
        <dbReference type="Proteomes" id="UP000075737"/>
    </source>
</evidence>
<dbReference type="Pfam" id="PF03598">
    <property type="entry name" value="CdhC"/>
    <property type="match status" value="1"/>
</dbReference>
<evidence type="ECO:0000259" key="9">
    <source>
        <dbReference type="Pfam" id="PF19436"/>
    </source>
</evidence>
<dbReference type="NCBIfam" id="TIGR00316">
    <property type="entry name" value="cdhC"/>
    <property type="match status" value="1"/>
</dbReference>
<dbReference type="Pfam" id="PF19436">
    <property type="entry name" value="ACS_CODH_B_C"/>
    <property type="match status" value="1"/>
</dbReference>
<keyword evidence="11" id="KW-1185">Reference proteome</keyword>
<dbReference type="InterPro" id="IPR045822">
    <property type="entry name" value="ACS_CODH_B_C"/>
</dbReference>
<evidence type="ECO:0000256" key="5">
    <source>
        <dbReference type="ARBA" id="ARBA00022723"/>
    </source>
</evidence>
<dbReference type="OrthoDB" id="9759545at2"/>
<dbReference type="NCBIfam" id="NF003379">
    <property type="entry name" value="PRK04456.1"/>
    <property type="match status" value="1"/>
</dbReference>
<dbReference type="Gene3D" id="3.40.970.20">
    <property type="entry name" value="Carbon monoxide dehydrogenase alpha subunit. Chain D, domain 4"/>
    <property type="match status" value="1"/>
</dbReference>
<dbReference type="Proteomes" id="UP000075737">
    <property type="component" value="Unassembled WGS sequence"/>
</dbReference>
<dbReference type="InterPro" id="IPR016099">
    <property type="entry name" value="Prismane-like_a/b-sand"/>
</dbReference>
<dbReference type="GO" id="GO:0051539">
    <property type="term" value="F:4 iron, 4 sulfur cluster binding"/>
    <property type="evidence" value="ECO:0007669"/>
    <property type="project" value="UniProtKB-KW"/>
</dbReference>
<evidence type="ECO:0000256" key="7">
    <source>
        <dbReference type="ARBA" id="ARBA00023014"/>
    </source>
</evidence>
<dbReference type="NCBIfam" id="NF007078">
    <property type="entry name" value="PRK09529.1"/>
    <property type="match status" value="1"/>
</dbReference>